<keyword evidence="2" id="KW-1185">Reference proteome</keyword>
<name>A0A4R1NER5_9GAMM</name>
<dbReference type="AlphaFoldDB" id="A0A4R1NER5"/>
<protein>
    <submittedName>
        <fullName evidence="1">Uncharacterized protein</fullName>
    </submittedName>
</protein>
<organism evidence="1 2">
    <name type="scientific">Sodalis ligni</name>
    <dbReference type="NCBI Taxonomy" id="2697027"/>
    <lineage>
        <taxon>Bacteria</taxon>
        <taxon>Pseudomonadati</taxon>
        <taxon>Pseudomonadota</taxon>
        <taxon>Gammaproteobacteria</taxon>
        <taxon>Enterobacterales</taxon>
        <taxon>Bruguierivoracaceae</taxon>
        <taxon>Sodalis</taxon>
    </lineage>
</organism>
<comment type="caution">
    <text evidence="1">The sequence shown here is derived from an EMBL/GenBank/DDBJ whole genome shotgun (WGS) entry which is preliminary data.</text>
</comment>
<evidence type="ECO:0000313" key="1">
    <source>
        <dbReference type="EMBL" id="TCL06095.1"/>
    </source>
</evidence>
<sequence>MFYNKQKNRYGDLGCEYHRIKKLSMAVAQNGFAQPVHTTPRPALKLPKLSHH</sequence>
<evidence type="ECO:0000313" key="2">
    <source>
        <dbReference type="Proteomes" id="UP000294555"/>
    </source>
</evidence>
<dbReference type="Proteomes" id="UP000294555">
    <property type="component" value="Unassembled WGS sequence"/>
</dbReference>
<proteinExistence type="predicted"/>
<reference evidence="1 2" key="1">
    <citation type="submission" date="2019-02" db="EMBL/GenBank/DDBJ databases">
        <title>Investigation of anaerobic lignin degradation for improved lignocellulosic biofuels.</title>
        <authorList>
            <person name="Deangelis K."/>
        </authorList>
    </citation>
    <scope>NUCLEOTIDE SEQUENCE [LARGE SCALE GENOMIC DNA]</scope>
    <source>
        <strain evidence="1 2">159R</strain>
    </source>
</reference>
<dbReference type="EMBL" id="SJOI01000001">
    <property type="protein sequence ID" value="TCL06095.1"/>
    <property type="molecule type" value="Genomic_DNA"/>
</dbReference>
<gene>
    <name evidence="1" type="ORF">EZJ58_4323</name>
</gene>
<accession>A0A4R1NER5</accession>